<evidence type="ECO:0000256" key="1">
    <source>
        <dbReference type="SAM" id="MobiDB-lite"/>
    </source>
</evidence>
<evidence type="ECO:0000313" key="3">
    <source>
        <dbReference type="Proteomes" id="UP000484988"/>
    </source>
</evidence>
<evidence type="ECO:0008006" key="4">
    <source>
        <dbReference type="Google" id="ProtNLM"/>
    </source>
</evidence>
<comment type="caution">
    <text evidence="2">The sequence shown here is derived from an EMBL/GenBank/DDBJ whole genome shotgun (WGS) entry which is preliminary data.</text>
</comment>
<sequence length="497" mass="51835">MPLTVGVIGPEDLVRKVVAVGGDAGRSGFGRLLPLPYRHEEETAGIAAGAGSTADALLFTGVVPYGLAAAAGALDRPATYVPYSGATLLRALVELLRLGHDVSRVSIDTLRRDEVLETLTEAKLPTEHIRVLPHRPGLTSQDLVDFHLDARDTRGARVAITCLGSAFHVLEHRTHTVRLAPSRHSVLGALRALALDAAGRQSGDAQVALGVIELPTDGGGPSGGLPGGHRPADGRSTAERRVDERSLGERSRSEGPAGERPAGERPAGERSADGRLAGERLVDERPAGQGPAGERSADERLADDVRVLGASLAALPDGRRLVVTTRGVLEKATDRFTRIPFLDGLAARHGTAHIGFGVGRTAAEAEALARRAVKRARSVGPAAGVVSMTDDVDIVIDGAAADSAGEAVGGSAPPGGAALLARRVGISPQTLDRLRELASGERGEELTAHAVAGYLSVQQRTARRILKRLERAGVAVPTGIRQEGQTGRPPTVYRVRL</sequence>
<proteinExistence type="predicted"/>
<dbReference type="Proteomes" id="UP000484988">
    <property type="component" value="Unassembled WGS sequence"/>
</dbReference>
<protein>
    <recommendedName>
        <fullName evidence="4">Transcriptional regulator</fullName>
    </recommendedName>
</protein>
<feature type="compositionally biased region" description="Gly residues" evidence="1">
    <location>
        <begin position="217"/>
        <end position="227"/>
    </location>
</feature>
<feature type="compositionally biased region" description="Basic and acidic residues" evidence="1">
    <location>
        <begin position="261"/>
        <end position="286"/>
    </location>
</feature>
<accession>A0A6A0ASU2</accession>
<organism evidence="2 3">
    <name type="scientific">Streptomyces pacificus</name>
    <dbReference type="NCBI Taxonomy" id="2705029"/>
    <lineage>
        <taxon>Bacteria</taxon>
        <taxon>Bacillati</taxon>
        <taxon>Actinomycetota</taxon>
        <taxon>Actinomycetes</taxon>
        <taxon>Kitasatosporales</taxon>
        <taxon>Streptomycetaceae</taxon>
        <taxon>Streptomyces</taxon>
    </lineage>
</organism>
<evidence type="ECO:0000313" key="2">
    <source>
        <dbReference type="EMBL" id="GFH35778.1"/>
    </source>
</evidence>
<feature type="compositionally biased region" description="Basic and acidic residues" evidence="1">
    <location>
        <begin position="230"/>
        <end position="253"/>
    </location>
</feature>
<name>A0A6A0ASU2_9ACTN</name>
<dbReference type="RefSeq" id="WP_173263723.1">
    <property type="nucleotide sequence ID" value="NZ_BLLG01000004.1"/>
</dbReference>
<keyword evidence="3" id="KW-1185">Reference proteome</keyword>
<feature type="region of interest" description="Disordered" evidence="1">
    <location>
        <begin position="213"/>
        <end position="299"/>
    </location>
</feature>
<gene>
    <name evidence="2" type="ORF">SCWH03_20000</name>
</gene>
<dbReference type="EMBL" id="BLLG01000004">
    <property type="protein sequence ID" value="GFH35778.1"/>
    <property type="molecule type" value="Genomic_DNA"/>
</dbReference>
<reference evidence="2 3" key="1">
    <citation type="submission" date="2020-02" db="EMBL/GenBank/DDBJ databases">
        <title>Whole Genome Shotgun Sequence of Streptomyces sp. strain CWH03.</title>
        <authorList>
            <person name="Dohra H."/>
            <person name="Kodani S."/>
            <person name="Yamamura H."/>
        </authorList>
    </citation>
    <scope>NUCLEOTIDE SEQUENCE [LARGE SCALE GENOMIC DNA]</scope>
    <source>
        <strain evidence="2 3">CWH03</strain>
    </source>
</reference>
<dbReference type="AlphaFoldDB" id="A0A6A0ASU2"/>